<dbReference type="GeneID" id="63773926"/>
<dbReference type="STRING" id="1141098.A0A1Y2DIY9"/>
<dbReference type="RefSeq" id="XP_040711891.1">
    <property type="nucleotide sequence ID" value="XM_040857714.1"/>
</dbReference>
<keyword evidence="3" id="KW-1185">Reference proteome</keyword>
<comment type="caution">
    <text evidence="2">The sequence shown here is derived from an EMBL/GenBank/DDBJ whole genome shotgun (WGS) entry which is preliminary data.</text>
</comment>
<feature type="signal peptide" evidence="1">
    <location>
        <begin position="1"/>
        <end position="19"/>
    </location>
</feature>
<dbReference type="Proteomes" id="UP000193689">
    <property type="component" value="Unassembled WGS sequence"/>
</dbReference>
<dbReference type="InParanoid" id="A0A1Y2DIY9"/>
<evidence type="ECO:0000313" key="3">
    <source>
        <dbReference type="Proteomes" id="UP000193689"/>
    </source>
</evidence>
<reference evidence="2 3" key="1">
    <citation type="submission" date="2016-07" db="EMBL/GenBank/DDBJ databases">
        <title>Pervasive Adenine N6-methylation of Active Genes in Fungi.</title>
        <authorList>
            <consortium name="DOE Joint Genome Institute"/>
            <person name="Mondo S.J."/>
            <person name="Dannebaum R.O."/>
            <person name="Kuo R.C."/>
            <person name="Labutti K."/>
            <person name="Haridas S."/>
            <person name="Kuo A."/>
            <person name="Salamov A."/>
            <person name="Ahrendt S.R."/>
            <person name="Lipzen A."/>
            <person name="Sullivan W."/>
            <person name="Andreopoulos W.B."/>
            <person name="Clum A."/>
            <person name="Lindquist E."/>
            <person name="Daum C."/>
            <person name="Ramamoorthy G.K."/>
            <person name="Gryganskyi A."/>
            <person name="Culley D."/>
            <person name="Magnuson J.K."/>
            <person name="James T.Y."/>
            <person name="O'Malley M.A."/>
            <person name="Stajich J.E."/>
            <person name="Spatafora J.W."/>
            <person name="Visel A."/>
            <person name="Grigoriev I.V."/>
        </authorList>
    </citation>
    <scope>NUCLEOTIDE SEQUENCE [LARGE SCALE GENOMIC DNA]</scope>
    <source>
        <strain evidence="2 3">CBS 129021</strain>
    </source>
</reference>
<dbReference type="Pfam" id="PF20174">
    <property type="entry name" value="DUF6540"/>
    <property type="match status" value="1"/>
</dbReference>
<organism evidence="2 3">
    <name type="scientific">Pseudomassariella vexata</name>
    <dbReference type="NCBI Taxonomy" id="1141098"/>
    <lineage>
        <taxon>Eukaryota</taxon>
        <taxon>Fungi</taxon>
        <taxon>Dikarya</taxon>
        <taxon>Ascomycota</taxon>
        <taxon>Pezizomycotina</taxon>
        <taxon>Sordariomycetes</taxon>
        <taxon>Xylariomycetidae</taxon>
        <taxon>Amphisphaeriales</taxon>
        <taxon>Pseudomassariaceae</taxon>
        <taxon>Pseudomassariella</taxon>
    </lineage>
</organism>
<sequence length="154" mass="17354">MACYTISLLVVLIARFVPGERPVPDVGVVIHATGAVSQGFEFEIKRNYDFRATSTLSMKRIQLQWVNGRHFDEEVMLNGGKHKIDHVPVCGFEASVHKVQVPGKILNRVEQNAATGKKIRQRDFQTWIVESANQLVRDGIFHEGVAAYVHELED</sequence>
<accession>A0A1Y2DIY9</accession>
<dbReference type="AlphaFoldDB" id="A0A1Y2DIY9"/>
<evidence type="ECO:0000313" key="2">
    <source>
        <dbReference type="EMBL" id="ORY59197.1"/>
    </source>
</evidence>
<name>A0A1Y2DIY9_9PEZI</name>
<feature type="chain" id="PRO_5012192302" description="Secreted protein" evidence="1">
    <location>
        <begin position="20"/>
        <end position="154"/>
    </location>
</feature>
<proteinExistence type="predicted"/>
<gene>
    <name evidence="2" type="ORF">BCR38DRAFT_399443</name>
</gene>
<protein>
    <recommendedName>
        <fullName evidence="4">Secreted protein</fullName>
    </recommendedName>
</protein>
<evidence type="ECO:0008006" key="4">
    <source>
        <dbReference type="Google" id="ProtNLM"/>
    </source>
</evidence>
<dbReference type="EMBL" id="MCFJ01000014">
    <property type="protein sequence ID" value="ORY59197.1"/>
    <property type="molecule type" value="Genomic_DNA"/>
</dbReference>
<evidence type="ECO:0000256" key="1">
    <source>
        <dbReference type="SAM" id="SignalP"/>
    </source>
</evidence>
<dbReference type="InterPro" id="IPR046670">
    <property type="entry name" value="DUF6540"/>
</dbReference>
<dbReference type="OrthoDB" id="2999773at2759"/>
<keyword evidence="1" id="KW-0732">Signal</keyword>